<dbReference type="SUPFAM" id="SSF64268">
    <property type="entry name" value="PX domain"/>
    <property type="match status" value="1"/>
</dbReference>
<dbReference type="InterPro" id="IPR051248">
    <property type="entry name" value="UPF0507/Ank_repeat_27"/>
</dbReference>
<protein>
    <recommendedName>
        <fullName evidence="3">VPS9 domain-containing protein</fullName>
    </recommendedName>
</protein>
<evidence type="ECO:0000256" key="1">
    <source>
        <dbReference type="ARBA" id="ARBA00007428"/>
    </source>
</evidence>
<dbReference type="Gene3D" id="3.30.1520.10">
    <property type="entry name" value="Phox-like domain"/>
    <property type="match status" value="1"/>
</dbReference>
<dbReference type="GO" id="GO:0030133">
    <property type="term" value="C:transport vesicle"/>
    <property type="evidence" value="ECO:0007669"/>
    <property type="project" value="TreeGrafter"/>
</dbReference>
<dbReference type="GO" id="GO:0005886">
    <property type="term" value="C:plasma membrane"/>
    <property type="evidence" value="ECO:0007669"/>
    <property type="project" value="TreeGrafter"/>
</dbReference>
<reference evidence="5" key="1">
    <citation type="journal article" date="2010" name="Genome Res.">
        <title>Population genomic sequencing of Coccidioides fungi reveals recent hybridization and transposon control.</title>
        <authorList>
            <person name="Neafsey D.E."/>
            <person name="Barker B.M."/>
            <person name="Sharpton T.J."/>
            <person name="Stajich J.E."/>
            <person name="Park D.J."/>
            <person name="Whiston E."/>
            <person name="Hung C.-Y."/>
            <person name="McMahan C."/>
            <person name="White J."/>
            <person name="Sykes S."/>
            <person name="Heiman D."/>
            <person name="Young S."/>
            <person name="Zeng Q."/>
            <person name="Abouelleil A."/>
            <person name="Aftuck L."/>
            <person name="Bessette D."/>
            <person name="Brown A."/>
            <person name="FitzGerald M."/>
            <person name="Lui A."/>
            <person name="Macdonald J.P."/>
            <person name="Priest M."/>
            <person name="Orbach M.J."/>
            <person name="Galgiani J.N."/>
            <person name="Kirkland T.N."/>
            <person name="Cole G.T."/>
            <person name="Birren B.W."/>
            <person name="Henn M.R."/>
            <person name="Taylor J.W."/>
            <person name="Rounsley S.D."/>
        </authorList>
    </citation>
    <scope>NUCLEOTIDE SEQUENCE [LARGE SCALE GENOMIC DNA]</scope>
    <source>
        <strain evidence="5">RMSCC 3703</strain>
    </source>
</reference>
<evidence type="ECO:0000256" key="2">
    <source>
        <dbReference type="SAM" id="MobiDB-lite"/>
    </source>
</evidence>
<evidence type="ECO:0000313" key="4">
    <source>
        <dbReference type="EMBL" id="KMU72921.1"/>
    </source>
</evidence>
<evidence type="ECO:0000313" key="5">
    <source>
        <dbReference type="Proteomes" id="UP000054559"/>
    </source>
</evidence>
<dbReference type="InterPro" id="IPR036770">
    <property type="entry name" value="Ankyrin_rpt-contain_sf"/>
</dbReference>
<dbReference type="SUPFAM" id="SSF109993">
    <property type="entry name" value="VPS9 domain"/>
    <property type="match status" value="1"/>
</dbReference>
<dbReference type="PANTHER" id="PTHR24170">
    <property type="entry name" value="ANKYRIN REPEAT DOMAIN-CONTAINING PROTEIN 27"/>
    <property type="match status" value="1"/>
</dbReference>
<dbReference type="Pfam" id="PF02204">
    <property type="entry name" value="VPS9"/>
    <property type="match status" value="1"/>
</dbReference>
<dbReference type="SUPFAM" id="SSF48403">
    <property type="entry name" value="Ankyrin repeat"/>
    <property type="match status" value="1"/>
</dbReference>
<dbReference type="GO" id="GO:0005770">
    <property type="term" value="C:late endosome"/>
    <property type="evidence" value="ECO:0007669"/>
    <property type="project" value="TreeGrafter"/>
</dbReference>
<dbReference type="GO" id="GO:0005769">
    <property type="term" value="C:early endosome"/>
    <property type="evidence" value="ECO:0007669"/>
    <property type="project" value="TreeGrafter"/>
</dbReference>
<dbReference type="InterPro" id="IPR037191">
    <property type="entry name" value="VPS9_dom_sf"/>
</dbReference>
<comment type="similarity">
    <text evidence="1">Belongs to the UPF0507 family.</text>
</comment>
<dbReference type="EMBL" id="DS268228">
    <property type="protein sequence ID" value="KMU72921.1"/>
    <property type="molecule type" value="Genomic_DNA"/>
</dbReference>
<dbReference type="OrthoDB" id="7464126at2759"/>
<dbReference type="Proteomes" id="UP000054559">
    <property type="component" value="Unassembled WGS sequence"/>
</dbReference>
<sequence length="1331" mass="148840">MKTAAFLAARVPVLLYQLRPSQKSPEILFLQPRPFTILLVPTTESLVNARDRDSNTPYIDLVHSEEFLGSHVLRIPASTSAKDALSGPRDARGKARQMTTANGRTVAIRESMVFSNKGTAKEVTFSFGVFKFEAQLVWLTRLAGFKNLNQAILLSDILYYVPGSESQPWLIYYISKPLLGIYDPGGIVQAAVPGFPSQYPEFLNSSPGCDSGSLGFARKDVQSFGELLANFPMIARQMQPGLERLFREFGKELGKPLPPPPSRFSSMNSENEADNVDETASIRSTSSCTQKTLPFNSLEYFEDDEDLMRRALETAVTAAIDLFRLVDRQQLSLLGATTNLTGPMVERLIERYVTEQVHDSLLFPRICGCRKTEDTELDIRIRQMESIDVSQVGIPIEGGRKGKEELIHRLGRGVDEFRKMVDSTCPQEMLKILLTTIKTVTLEYKPDSEDGDVVEKKPSVLTINADILVSLLLVVVIRSQVRHLQARLSYMQHFIYMDDVESGESGYALSTFEAVLTYLRHDSRGLRKASAKNRRLWCATKSGKVPDMKAILEPESQESLSEDSIGNGEQEHSSQLDIYGVEDAQGPSTMELATNGSISPHVTREPIDIPRVPETPRLAHVFPFQTWTPSSPPKTQPRILKRVSMDVGSVSETSNFSLLSRSTTFGSATSHMEGDTSVLILTKTQDPAGDSIPMMAVEACQPESLKYLLSLEEYYPIQSILEDVNSDGTTLLSAAVQLAHTEIVDVILAFIFQHAHPDDVRTYFAKADARGRTVAHYLFGVPSLMSRIGAALPWKKRDKHGQTPLFALCRSYDHPDYNIMVNEALTVARDSQGDGEPLRLDDHVDAKGNTLLHVVSDPQILHRILCECDCDPNATNDKRFYPPDDGEQVWTCRPSSDSFRGIHELTLIFGSLAELTAVELAKDDEVRNRIDDLILFSNPPPSSVDSSGRITAVVRSVFVEDGSTRFIIKSGAPNPPSPSEQDQSRKMITFTVTTSRRGLADFENLIKFLRIEHPASYIPDVPPFRSPLQIYSKPSRAVLHEVQERLDRLMKILLAHPTFSTHELLWEFFLMPEIQTEMLSERSHRKAAVLVERIADEYQPVTAEDIRDVEQIVGHAQDAVRAVSNHTRSIIRRGYKLHNASIDFAEAISMCSYAISSLQPPTNALPHSHIDAVNRFAACYTSSSLDSSPLTQYLTALTSLHTTTSAMLESLSRPGMLVSRLNSSTRSLARCHSTLASNSVPRKFNFPGLEESRQRSVREQEQKILELNVEVEQVGKEIAWNKDVVVGELAGWTDWRGKMGKQAIREFVRTTLVREKERGKRMERCLRSLRR</sequence>
<dbReference type="InterPro" id="IPR003123">
    <property type="entry name" value="VPS9"/>
</dbReference>
<dbReference type="PANTHER" id="PTHR24170:SF1">
    <property type="entry name" value="DOMAIN PROTEIN, PUTATIVE (AFU_ORTHOLOGUE AFUA_1G09870)-RELATED"/>
    <property type="match status" value="1"/>
</dbReference>
<dbReference type="GO" id="GO:0097422">
    <property type="term" value="C:tubular endosome"/>
    <property type="evidence" value="ECO:0007669"/>
    <property type="project" value="TreeGrafter"/>
</dbReference>
<evidence type="ECO:0000259" key="3">
    <source>
        <dbReference type="PROSITE" id="PS51205"/>
    </source>
</evidence>
<organism evidence="4 5">
    <name type="scientific">Coccidioides immitis RMSCC 3703</name>
    <dbReference type="NCBI Taxonomy" id="454286"/>
    <lineage>
        <taxon>Eukaryota</taxon>
        <taxon>Fungi</taxon>
        <taxon>Dikarya</taxon>
        <taxon>Ascomycota</taxon>
        <taxon>Pezizomycotina</taxon>
        <taxon>Eurotiomycetes</taxon>
        <taxon>Eurotiomycetidae</taxon>
        <taxon>Onygenales</taxon>
        <taxon>Onygenaceae</taxon>
        <taxon>Coccidioides</taxon>
    </lineage>
</organism>
<dbReference type="GO" id="GO:0000149">
    <property type="term" value="F:SNARE binding"/>
    <property type="evidence" value="ECO:0007669"/>
    <property type="project" value="TreeGrafter"/>
</dbReference>
<dbReference type="Gene3D" id="1.25.40.20">
    <property type="entry name" value="Ankyrin repeat-containing domain"/>
    <property type="match status" value="1"/>
</dbReference>
<dbReference type="InterPro" id="IPR036871">
    <property type="entry name" value="PX_dom_sf"/>
</dbReference>
<name>A0A0J8QKE8_COCIT</name>
<feature type="region of interest" description="Disordered" evidence="2">
    <location>
        <begin position="257"/>
        <end position="283"/>
    </location>
</feature>
<accession>A0A0J8QKE8</accession>
<dbReference type="GO" id="GO:0045022">
    <property type="term" value="P:early endosome to late endosome transport"/>
    <property type="evidence" value="ECO:0007669"/>
    <property type="project" value="TreeGrafter"/>
</dbReference>
<dbReference type="Gene3D" id="1.20.1050.80">
    <property type="entry name" value="VPS9 domain"/>
    <property type="match status" value="1"/>
</dbReference>
<dbReference type="CDD" id="cd06093">
    <property type="entry name" value="PX_domain"/>
    <property type="match status" value="1"/>
</dbReference>
<dbReference type="PROSITE" id="PS51205">
    <property type="entry name" value="VPS9"/>
    <property type="match status" value="1"/>
</dbReference>
<feature type="domain" description="VPS9" evidence="3">
    <location>
        <begin position="371"/>
        <end position="528"/>
    </location>
</feature>
<gene>
    <name evidence="4" type="ORF">CISG_09720</name>
</gene>
<dbReference type="GO" id="GO:0005085">
    <property type="term" value="F:guanyl-nucleotide exchange factor activity"/>
    <property type="evidence" value="ECO:0007669"/>
    <property type="project" value="TreeGrafter"/>
</dbReference>
<dbReference type="GO" id="GO:0035091">
    <property type="term" value="F:phosphatidylinositol binding"/>
    <property type="evidence" value="ECO:0007669"/>
    <property type="project" value="InterPro"/>
</dbReference>
<proteinExistence type="inferred from homology"/>